<organism evidence="5 6">
    <name type="scientific">Paramaledivibacter caminithermalis (strain DSM 15212 / CIP 107654 / DViRD3)</name>
    <name type="common">Clostridium caminithermale</name>
    <dbReference type="NCBI Taxonomy" id="1121301"/>
    <lineage>
        <taxon>Bacteria</taxon>
        <taxon>Bacillati</taxon>
        <taxon>Bacillota</taxon>
        <taxon>Clostridia</taxon>
        <taxon>Peptostreptococcales</taxon>
        <taxon>Caminicellaceae</taxon>
        <taxon>Paramaledivibacter</taxon>
    </lineage>
</organism>
<dbReference type="STRING" id="1121301.SAMN02745912_03382"/>
<dbReference type="Gene3D" id="3.40.50.970">
    <property type="match status" value="1"/>
</dbReference>
<dbReference type="Pfam" id="PF02779">
    <property type="entry name" value="Transket_pyr"/>
    <property type="match status" value="1"/>
</dbReference>
<dbReference type="EMBL" id="FRAG01000066">
    <property type="protein sequence ID" value="SHK46553.1"/>
    <property type="molecule type" value="Genomic_DNA"/>
</dbReference>
<evidence type="ECO:0000256" key="1">
    <source>
        <dbReference type="ARBA" id="ARBA00001964"/>
    </source>
</evidence>
<dbReference type="CDD" id="cd07033">
    <property type="entry name" value="TPP_PYR_DXS_TK_like"/>
    <property type="match status" value="1"/>
</dbReference>
<gene>
    <name evidence="5" type="ORF">SAMN02745912_03382</name>
</gene>
<dbReference type="Proteomes" id="UP000184465">
    <property type="component" value="Unassembled WGS sequence"/>
</dbReference>
<dbReference type="SUPFAM" id="SSF52922">
    <property type="entry name" value="TK C-terminal domain-like"/>
    <property type="match status" value="1"/>
</dbReference>
<dbReference type="AlphaFoldDB" id="A0A1M6SPC4"/>
<dbReference type="SUPFAM" id="SSF52518">
    <property type="entry name" value="Thiamin diphosphate-binding fold (THDP-binding)"/>
    <property type="match status" value="1"/>
</dbReference>
<accession>A0A1M6SPC4</accession>
<evidence type="ECO:0000259" key="4">
    <source>
        <dbReference type="SMART" id="SM00861"/>
    </source>
</evidence>
<dbReference type="PANTHER" id="PTHR43825">
    <property type="entry name" value="PYRUVATE DEHYDROGENASE E1 COMPONENT"/>
    <property type="match status" value="1"/>
</dbReference>
<dbReference type="RefSeq" id="WP_073152779.1">
    <property type="nucleotide sequence ID" value="NZ_FRAG01000066.1"/>
</dbReference>
<keyword evidence="3" id="KW-0786">Thiamine pyrophosphate</keyword>
<proteinExistence type="inferred from homology"/>
<keyword evidence="6" id="KW-1185">Reference proteome</keyword>
<dbReference type="InterPro" id="IPR005475">
    <property type="entry name" value="Transketolase-like_Pyr-bd"/>
</dbReference>
<dbReference type="Gene3D" id="3.40.50.920">
    <property type="match status" value="1"/>
</dbReference>
<dbReference type="InterPro" id="IPR029061">
    <property type="entry name" value="THDP-binding"/>
</dbReference>
<reference evidence="5 6" key="1">
    <citation type="submission" date="2016-11" db="EMBL/GenBank/DDBJ databases">
        <authorList>
            <person name="Jaros S."/>
            <person name="Januszkiewicz K."/>
            <person name="Wedrychowicz H."/>
        </authorList>
    </citation>
    <scope>NUCLEOTIDE SEQUENCE [LARGE SCALE GENOMIC DNA]</scope>
    <source>
        <strain evidence="5 6">DSM 15212</strain>
    </source>
</reference>
<name>A0A1M6SPC4_PARC5</name>
<dbReference type="OrthoDB" id="8732661at2"/>
<comment type="cofactor">
    <cofactor evidence="1">
        <name>thiamine diphosphate</name>
        <dbReference type="ChEBI" id="CHEBI:58937"/>
    </cofactor>
</comment>
<evidence type="ECO:0000313" key="5">
    <source>
        <dbReference type="EMBL" id="SHK46553.1"/>
    </source>
</evidence>
<dbReference type="Pfam" id="PF02780">
    <property type="entry name" value="Transketolase_C"/>
    <property type="match status" value="1"/>
</dbReference>
<protein>
    <submittedName>
        <fullName evidence="5">Transketolase</fullName>
    </submittedName>
</protein>
<feature type="domain" description="Transketolase-like pyrimidine-binding" evidence="4">
    <location>
        <begin position="5"/>
        <end position="170"/>
    </location>
</feature>
<dbReference type="InterPro" id="IPR033248">
    <property type="entry name" value="Transketolase_C"/>
</dbReference>
<sequence length="309" mass="33985">MGLVKTANCIFGETIVKEGFRDEKIFVLDSDVSRASYTYLFKENFPERFLNVGIAEQNMASIAAGLALKGYKPVITSLAKFISLRCLDQVVNSIAYPKLNVLMVGIYAGISIGKDGATHQTVEDIGVLKSIPNMSIINPCSHREVNELVGQSFKYQGPTYLRLTAGIPETQLSEEKIEFGKARVMTNGDQLTVVTTGVMTGKVLNVIKEEDLEEKVSLIHTHTIKPIDAESIRKSARKTLKVITIEDHNVIGGIGESVSSLLCNEEGVVVKIIGLNDVFGCSDDAEELYNKYNLCEESIKNYILQNISK</sequence>
<evidence type="ECO:0000256" key="2">
    <source>
        <dbReference type="ARBA" id="ARBA00007131"/>
    </source>
</evidence>
<evidence type="ECO:0000256" key="3">
    <source>
        <dbReference type="ARBA" id="ARBA00023052"/>
    </source>
</evidence>
<dbReference type="PANTHER" id="PTHR43825:SF1">
    <property type="entry name" value="TRANSKETOLASE-LIKE PYRIMIDINE-BINDING DOMAIN-CONTAINING PROTEIN"/>
    <property type="match status" value="1"/>
</dbReference>
<dbReference type="InterPro" id="IPR051157">
    <property type="entry name" value="PDH/Transketolase"/>
</dbReference>
<evidence type="ECO:0000313" key="6">
    <source>
        <dbReference type="Proteomes" id="UP000184465"/>
    </source>
</evidence>
<dbReference type="InterPro" id="IPR009014">
    <property type="entry name" value="Transketo_C/PFOR_II"/>
</dbReference>
<dbReference type="SMART" id="SM00861">
    <property type="entry name" value="Transket_pyr"/>
    <property type="match status" value="1"/>
</dbReference>
<comment type="similarity">
    <text evidence="2">Belongs to the transketolase family.</text>
</comment>
<dbReference type="FunFam" id="3.40.50.970:FF:000129">
    <property type="entry name" value="Transketolase"/>
    <property type="match status" value="1"/>
</dbReference>